<comment type="caution">
    <text evidence="1">The sequence shown here is derived from an EMBL/GenBank/DDBJ whole genome shotgun (WGS) entry which is preliminary data.</text>
</comment>
<name>A0AAV4M9S0_9ARAC</name>
<sequence length="94" mass="10171">MAATTRTPFRESAAVNGPLCGFRTDILGKKESANYVAITTVRSSEMRFEMRPSTSVMNLTLEFLNGTTPATHTVSNCTAFRQTFPGLGKGLHNG</sequence>
<protein>
    <submittedName>
        <fullName evidence="1">Uncharacterized protein</fullName>
    </submittedName>
</protein>
<organism evidence="1 2">
    <name type="scientific">Caerostris darwini</name>
    <dbReference type="NCBI Taxonomy" id="1538125"/>
    <lineage>
        <taxon>Eukaryota</taxon>
        <taxon>Metazoa</taxon>
        <taxon>Ecdysozoa</taxon>
        <taxon>Arthropoda</taxon>
        <taxon>Chelicerata</taxon>
        <taxon>Arachnida</taxon>
        <taxon>Araneae</taxon>
        <taxon>Araneomorphae</taxon>
        <taxon>Entelegynae</taxon>
        <taxon>Araneoidea</taxon>
        <taxon>Araneidae</taxon>
        <taxon>Caerostris</taxon>
    </lineage>
</organism>
<reference evidence="1 2" key="1">
    <citation type="submission" date="2021-06" db="EMBL/GenBank/DDBJ databases">
        <title>Caerostris darwini draft genome.</title>
        <authorList>
            <person name="Kono N."/>
            <person name="Arakawa K."/>
        </authorList>
    </citation>
    <scope>NUCLEOTIDE SEQUENCE [LARGE SCALE GENOMIC DNA]</scope>
</reference>
<accession>A0AAV4M9S0</accession>
<dbReference type="Proteomes" id="UP001054837">
    <property type="component" value="Unassembled WGS sequence"/>
</dbReference>
<keyword evidence="2" id="KW-1185">Reference proteome</keyword>
<evidence type="ECO:0000313" key="2">
    <source>
        <dbReference type="Proteomes" id="UP001054837"/>
    </source>
</evidence>
<proteinExistence type="predicted"/>
<evidence type="ECO:0000313" key="1">
    <source>
        <dbReference type="EMBL" id="GIX68630.1"/>
    </source>
</evidence>
<dbReference type="AlphaFoldDB" id="A0AAV4M9S0"/>
<dbReference type="EMBL" id="BPLQ01000191">
    <property type="protein sequence ID" value="GIX68630.1"/>
    <property type="molecule type" value="Genomic_DNA"/>
</dbReference>
<gene>
    <name evidence="1" type="ORF">CDAR_47541</name>
</gene>